<name>A0A841MVV2_9BACT</name>
<organism evidence="1 2">
    <name type="scientific">Algoriphagus iocasae</name>
    <dbReference type="NCBI Taxonomy" id="1836499"/>
    <lineage>
        <taxon>Bacteria</taxon>
        <taxon>Pseudomonadati</taxon>
        <taxon>Bacteroidota</taxon>
        <taxon>Cytophagia</taxon>
        <taxon>Cytophagales</taxon>
        <taxon>Cyclobacteriaceae</taxon>
        <taxon>Algoriphagus</taxon>
    </lineage>
</organism>
<protein>
    <recommendedName>
        <fullName evidence="3">Cytochrome c domain-containing protein</fullName>
    </recommendedName>
</protein>
<dbReference type="SUPFAM" id="SSF46626">
    <property type="entry name" value="Cytochrome c"/>
    <property type="match status" value="1"/>
</dbReference>
<proteinExistence type="predicted"/>
<dbReference type="RefSeq" id="WP_184495309.1">
    <property type="nucleotide sequence ID" value="NZ_JACIJO010000002.1"/>
</dbReference>
<sequence length="117" mass="13122">MKTRYLILIAAFGLIVYQSCTSSKKATAPSLSAVSYEKDIKPILIASCTPCHFPDEGKKKYLDTYNAVSSNIDDILERVKKPQDEKGFMPFQLKKPALTADQIALFETWKESGMPEK</sequence>
<gene>
    <name evidence="1" type="ORF">FHS59_002356</name>
</gene>
<keyword evidence="2" id="KW-1185">Reference proteome</keyword>
<reference evidence="1 2" key="1">
    <citation type="submission" date="2020-08" db="EMBL/GenBank/DDBJ databases">
        <title>Genomic Encyclopedia of Type Strains, Phase IV (KMG-IV): sequencing the most valuable type-strain genomes for metagenomic binning, comparative biology and taxonomic classification.</title>
        <authorList>
            <person name="Goeker M."/>
        </authorList>
    </citation>
    <scope>NUCLEOTIDE SEQUENCE [LARGE SCALE GENOMIC DNA]</scope>
    <source>
        <strain evidence="1 2">DSM 102044</strain>
    </source>
</reference>
<dbReference type="GO" id="GO:0009055">
    <property type="term" value="F:electron transfer activity"/>
    <property type="evidence" value="ECO:0007669"/>
    <property type="project" value="InterPro"/>
</dbReference>
<dbReference type="EMBL" id="JACIJO010000002">
    <property type="protein sequence ID" value="MBB6326728.1"/>
    <property type="molecule type" value="Genomic_DNA"/>
</dbReference>
<accession>A0A841MVV2</accession>
<dbReference type="InterPro" id="IPR036909">
    <property type="entry name" value="Cyt_c-like_dom_sf"/>
</dbReference>
<dbReference type="GO" id="GO:0020037">
    <property type="term" value="F:heme binding"/>
    <property type="evidence" value="ECO:0007669"/>
    <property type="project" value="InterPro"/>
</dbReference>
<evidence type="ECO:0008006" key="3">
    <source>
        <dbReference type="Google" id="ProtNLM"/>
    </source>
</evidence>
<dbReference type="Proteomes" id="UP000588604">
    <property type="component" value="Unassembled WGS sequence"/>
</dbReference>
<comment type="caution">
    <text evidence="1">The sequence shown here is derived from an EMBL/GenBank/DDBJ whole genome shotgun (WGS) entry which is preliminary data.</text>
</comment>
<evidence type="ECO:0000313" key="2">
    <source>
        <dbReference type="Proteomes" id="UP000588604"/>
    </source>
</evidence>
<dbReference type="AlphaFoldDB" id="A0A841MVV2"/>
<evidence type="ECO:0000313" key="1">
    <source>
        <dbReference type="EMBL" id="MBB6326728.1"/>
    </source>
</evidence>